<dbReference type="Pfam" id="PF05721">
    <property type="entry name" value="PhyH"/>
    <property type="match status" value="1"/>
</dbReference>
<reference evidence="2 3" key="1">
    <citation type="submission" date="2019-10" db="EMBL/GenBank/DDBJ databases">
        <title>Two novel species isolated from a subtropical stream in China.</title>
        <authorList>
            <person name="Lu H."/>
        </authorList>
    </citation>
    <scope>NUCLEOTIDE SEQUENCE [LARGE SCALE GENOMIC DNA]</scope>
    <source>
        <strain evidence="2 3">FT29W</strain>
    </source>
</reference>
<organism evidence="2 3">
    <name type="scientific">Rugamonas aquatica</name>
    <dbReference type="NCBI Taxonomy" id="2743357"/>
    <lineage>
        <taxon>Bacteria</taxon>
        <taxon>Pseudomonadati</taxon>
        <taxon>Pseudomonadota</taxon>
        <taxon>Betaproteobacteria</taxon>
        <taxon>Burkholderiales</taxon>
        <taxon>Oxalobacteraceae</taxon>
        <taxon>Telluria group</taxon>
        <taxon>Rugamonas</taxon>
    </lineage>
</organism>
<dbReference type="Gene3D" id="2.60.120.620">
    <property type="entry name" value="q2cbj1_9rhob like domain"/>
    <property type="match status" value="1"/>
</dbReference>
<dbReference type="AlphaFoldDB" id="A0A6A7N5X6"/>
<dbReference type="GO" id="GO:0005506">
    <property type="term" value="F:iron ion binding"/>
    <property type="evidence" value="ECO:0007669"/>
    <property type="project" value="UniProtKB-ARBA"/>
</dbReference>
<feature type="region of interest" description="Disordered" evidence="1">
    <location>
        <begin position="24"/>
        <end position="51"/>
    </location>
</feature>
<evidence type="ECO:0000313" key="3">
    <source>
        <dbReference type="Proteomes" id="UP000440498"/>
    </source>
</evidence>
<dbReference type="GO" id="GO:0016706">
    <property type="term" value="F:2-oxoglutarate-dependent dioxygenase activity"/>
    <property type="evidence" value="ECO:0007669"/>
    <property type="project" value="UniProtKB-ARBA"/>
</dbReference>
<evidence type="ECO:0000256" key="1">
    <source>
        <dbReference type="SAM" id="MobiDB-lite"/>
    </source>
</evidence>
<dbReference type="SUPFAM" id="SSF51197">
    <property type="entry name" value="Clavaminate synthase-like"/>
    <property type="match status" value="1"/>
</dbReference>
<dbReference type="EMBL" id="WHUG01000008">
    <property type="protein sequence ID" value="MQA40379.1"/>
    <property type="molecule type" value="Genomic_DNA"/>
</dbReference>
<accession>A0A6A7N5X6</accession>
<dbReference type="PANTHER" id="PTHR20883:SF46">
    <property type="entry name" value="PHYTANOYL-COA HYDROXYLASE"/>
    <property type="match status" value="1"/>
</dbReference>
<proteinExistence type="predicted"/>
<dbReference type="PANTHER" id="PTHR20883">
    <property type="entry name" value="PHYTANOYL-COA DIOXYGENASE DOMAIN CONTAINING 1"/>
    <property type="match status" value="1"/>
</dbReference>
<sequence>MDTRQPRRHQGAERAVRIGARAAAQLERQDTAQRSVAHAPRRHPGPVGERMTPERYQAEGYARFDAAIGRAAAAQAAAWIVTHRQRADLAATRDPLNRHNALPIKLRRLWHSDPAFWQGFLADSGVLALPRALLGPEFFLIRSAAFIKYPHSSSYVGWHCDADLWGHPCDAGLTAWVPLTPIPQQSGCLQFLPGSHLAPPGKLYWDLRHPFHKVMDVSGLAAPQALTAEVGDCIVMDRRTVHASGPNTSDCERIGLVLAFARCGRGDLNEPAVAFGPGQRQEEVLPP</sequence>
<gene>
    <name evidence="2" type="ORF">GEV02_19690</name>
</gene>
<protein>
    <recommendedName>
        <fullName evidence="4">Phytanoyl-CoA dioxygenase family protein</fullName>
    </recommendedName>
</protein>
<evidence type="ECO:0008006" key="4">
    <source>
        <dbReference type="Google" id="ProtNLM"/>
    </source>
</evidence>
<comment type="caution">
    <text evidence="2">The sequence shown here is derived from an EMBL/GenBank/DDBJ whole genome shotgun (WGS) entry which is preliminary data.</text>
</comment>
<name>A0A6A7N5X6_9BURK</name>
<keyword evidence="3" id="KW-1185">Reference proteome</keyword>
<dbReference type="InterPro" id="IPR008775">
    <property type="entry name" value="Phytyl_CoA_dOase-like"/>
</dbReference>
<evidence type="ECO:0000313" key="2">
    <source>
        <dbReference type="EMBL" id="MQA40379.1"/>
    </source>
</evidence>
<dbReference type="Proteomes" id="UP000440498">
    <property type="component" value="Unassembled WGS sequence"/>
</dbReference>